<keyword evidence="3" id="KW-1185">Reference proteome</keyword>
<proteinExistence type="predicted"/>
<reference evidence="3" key="2">
    <citation type="journal article" date="2013" name="Nat. Commun.">
        <title>Genome of the Chinese tree shrew.</title>
        <authorList>
            <person name="Fan Y."/>
            <person name="Huang Z.Y."/>
            <person name="Cao C.C."/>
            <person name="Chen C.S."/>
            <person name="Chen Y.X."/>
            <person name="Fan D.D."/>
            <person name="He J."/>
            <person name="Hou H.L."/>
            <person name="Hu L."/>
            <person name="Hu X.T."/>
            <person name="Jiang X.T."/>
            <person name="Lai R."/>
            <person name="Lang Y.S."/>
            <person name="Liang B."/>
            <person name="Liao S.G."/>
            <person name="Mu D."/>
            <person name="Ma Y.Y."/>
            <person name="Niu Y.Y."/>
            <person name="Sun X.Q."/>
            <person name="Xia J.Q."/>
            <person name="Xiao J."/>
            <person name="Xiong Z.Q."/>
            <person name="Xu L."/>
            <person name="Yang L."/>
            <person name="Zhang Y."/>
            <person name="Zhao W."/>
            <person name="Zhao X.D."/>
            <person name="Zheng Y.T."/>
            <person name="Zhou J.M."/>
            <person name="Zhu Y.B."/>
            <person name="Zhang G.J."/>
            <person name="Wang J."/>
            <person name="Yao Y.G."/>
        </authorList>
    </citation>
    <scope>NUCLEOTIDE SEQUENCE [LARGE SCALE GENOMIC DNA]</scope>
</reference>
<feature type="compositionally biased region" description="Low complexity" evidence="1">
    <location>
        <begin position="12"/>
        <end position="23"/>
    </location>
</feature>
<evidence type="ECO:0000256" key="1">
    <source>
        <dbReference type="SAM" id="MobiDB-lite"/>
    </source>
</evidence>
<feature type="region of interest" description="Disordered" evidence="1">
    <location>
        <begin position="1"/>
        <end position="47"/>
    </location>
</feature>
<reference evidence="3" key="1">
    <citation type="submission" date="2012-07" db="EMBL/GenBank/DDBJ databases">
        <title>Genome of the Chinese tree shrew, a rising model animal genetically related to primates.</title>
        <authorList>
            <person name="Zhang G."/>
            <person name="Fan Y."/>
            <person name="Yao Y."/>
            <person name="Huang Z."/>
        </authorList>
    </citation>
    <scope>NUCLEOTIDE SEQUENCE [LARGE SCALE GENOMIC DNA]</scope>
</reference>
<accession>L9JNF6</accession>
<sequence length="83" mass="8895">MEDLLVLGGHDPTSPQSPGSSSPWHDVSTPYGEPFHDANDGPSSSWDDASRTYLLLATHGRPHAHNAWAPDNEISCLAHDGAH</sequence>
<dbReference type="Proteomes" id="UP000011518">
    <property type="component" value="Unassembled WGS sequence"/>
</dbReference>
<dbReference type="AlphaFoldDB" id="L9JNF6"/>
<dbReference type="EMBL" id="KB320961">
    <property type="protein sequence ID" value="ELW52036.1"/>
    <property type="molecule type" value="Genomic_DNA"/>
</dbReference>
<organism evidence="2 3">
    <name type="scientific">Tupaia chinensis</name>
    <name type="common">Chinese tree shrew</name>
    <name type="synonym">Tupaia belangeri chinensis</name>
    <dbReference type="NCBI Taxonomy" id="246437"/>
    <lineage>
        <taxon>Eukaryota</taxon>
        <taxon>Metazoa</taxon>
        <taxon>Chordata</taxon>
        <taxon>Craniata</taxon>
        <taxon>Vertebrata</taxon>
        <taxon>Euteleostomi</taxon>
        <taxon>Mammalia</taxon>
        <taxon>Eutheria</taxon>
        <taxon>Euarchontoglires</taxon>
        <taxon>Scandentia</taxon>
        <taxon>Tupaiidae</taxon>
        <taxon>Tupaia</taxon>
    </lineage>
</organism>
<dbReference type="InParanoid" id="L9JNF6"/>
<gene>
    <name evidence="2" type="ORF">TREES_T100020872</name>
</gene>
<evidence type="ECO:0000313" key="3">
    <source>
        <dbReference type="Proteomes" id="UP000011518"/>
    </source>
</evidence>
<dbReference type="STRING" id="246437.L9JNF6"/>
<protein>
    <submittedName>
        <fullName evidence="2">Uncharacterized protein</fullName>
    </submittedName>
</protein>
<name>L9JNF6_TUPCH</name>
<evidence type="ECO:0000313" key="2">
    <source>
        <dbReference type="EMBL" id="ELW52036.1"/>
    </source>
</evidence>